<accession>A0A0D3KZN1</accession>
<evidence type="ECO:0000313" key="1">
    <source>
        <dbReference type="EnsemblProtists" id="EOD41216"/>
    </source>
</evidence>
<dbReference type="GeneID" id="17286486"/>
<sequence>MLGVAEFEEQYFCGPLYLSDEDRTLYQHLGNQPIFTLGTLARALLNPFKARREMKEMGERMKARKIEGNMVGDGQVKGGVLCIAPSGEIKHTFYEDPGKGIPQEAQAAIVEAVRSFQQASPKQLAAN</sequence>
<evidence type="ECO:0000313" key="2">
    <source>
        <dbReference type="Proteomes" id="UP000013827"/>
    </source>
</evidence>
<dbReference type="KEGG" id="ehx:EMIHUDRAFT_369957"/>
<name>A0A0D3KZN1_EMIH1</name>
<dbReference type="KEGG" id="ehx:EMIHUDRAFT_351232"/>
<dbReference type="eggNOG" id="ENOG502SXJ8">
    <property type="taxonomic scope" value="Eukaryota"/>
</dbReference>
<evidence type="ECO:0008006" key="3">
    <source>
        <dbReference type="Google" id="ProtNLM"/>
    </source>
</evidence>
<organism evidence="1 2">
    <name type="scientific">Emiliania huxleyi (strain CCMP1516)</name>
    <dbReference type="NCBI Taxonomy" id="280463"/>
    <lineage>
        <taxon>Eukaryota</taxon>
        <taxon>Haptista</taxon>
        <taxon>Haptophyta</taxon>
        <taxon>Prymnesiophyceae</taxon>
        <taxon>Isochrysidales</taxon>
        <taxon>Noelaerhabdaceae</taxon>
        <taxon>Emiliania</taxon>
    </lineage>
</organism>
<keyword evidence="2" id="KW-1185">Reference proteome</keyword>
<dbReference type="Proteomes" id="UP000013827">
    <property type="component" value="Unassembled WGS sequence"/>
</dbReference>
<dbReference type="PaxDb" id="2903-EOD17569"/>
<reference evidence="2" key="1">
    <citation type="journal article" date="2013" name="Nature">
        <title>Pan genome of the phytoplankton Emiliania underpins its global distribution.</title>
        <authorList>
            <person name="Read B.A."/>
            <person name="Kegel J."/>
            <person name="Klute M.J."/>
            <person name="Kuo A."/>
            <person name="Lefebvre S.C."/>
            <person name="Maumus F."/>
            <person name="Mayer C."/>
            <person name="Miller J."/>
            <person name="Monier A."/>
            <person name="Salamov A."/>
            <person name="Young J."/>
            <person name="Aguilar M."/>
            <person name="Claverie J.M."/>
            <person name="Frickenhaus S."/>
            <person name="Gonzalez K."/>
            <person name="Herman E.K."/>
            <person name="Lin Y.C."/>
            <person name="Napier J."/>
            <person name="Ogata H."/>
            <person name="Sarno A.F."/>
            <person name="Shmutz J."/>
            <person name="Schroeder D."/>
            <person name="de Vargas C."/>
            <person name="Verret F."/>
            <person name="von Dassow P."/>
            <person name="Valentin K."/>
            <person name="Van de Peer Y."/>
            <person name="Wheeler G."/>
            <person name="Dacks J.B."/>
            <person name="Delwiche C.F."/>
            <person name="Dyhrman S.T."/>
            <person name="Glockner G."/>
            <person name="John U."/>
            <person name="Richards T."/>
            <person name="Worden A.Z."/>
            <person name="Zhang X."/>
            <person name="Grigoriev I.V."/>
            <person name="Allen A.E."/>
            <person name="Bidle K."/>
            <person name="Borodovsky M."/>
            <person name="Bowler C."/>
            <person name="Brownlee C."/>
            <person name="Cock J.M."/>
            <person name="Elias M."/>
            <person name="Gladyshev V.N."/>
            <person name="Groth M."/>
            <person name="Guda C."/>
            <person name="Hadaegh A."/>
            <person name="Iglesias-Rodriguez M.D."/>
            <person name="Jenkins J."/>
            <person name="Jones B.M."/>
            <person name="Lawson T."/>
            <person name="Leese F."/>
            <person name="Lindquist E."/>
            <person name="Lobanov A."/>
            <person name="Lomsadze A."/>
            <person name="Malik S.B."/>
            <person name="Marsh M.E."/>
            <person name="Mackinder L."/>
            <person name="Mock T."/>
            <person name="Mueller-Roeber B."/>
            <person name="Pagarete A."/>
            <person name="Parker M."/>
            <person name="Probert I."/>
            <person name="Quesneville H."/>
            <person name="Raines C."/>
            <person name="Rensing S.A."/>
            <person name="Riano-Pachon D.M."/>
            <person name="Richier S."/>
            <person name="Rokitta S."/>
            <person name="Shiraiwa Y."/>
            <person name="Soanes D.M."/>
            <person name="van der Giezen M."/>
            <person name="Wahlund T.M."/>
            <person name="Williams B."/>
            <person name="Wilson W."/>
            <person name="Wolfe G."/>
            <person name="Wurch L.L."/>
        </authorList>
    </citation>
    <scope>NUCLEOTIDE SEQUENCE</scope>
</reference>
<dbReference type="RefSeq" id="XP_005769998.1">
    <property type="nucleotide sequence ID" value="XM_005769941.1"/>
</dbReference>
<dbReference type="EnsemblProtists" id="EOD17569">
    <property type="protein sequence ID" value="EOD17569"/>
    <property type="gene ID" value="EMIHUDRAFT_369957"/>
</dbReference>
<dbReference type="InterPro" id="IPR032801">
    <property type="entry name" value="PXL2A/B/C"/>
</dbReference>
<dbReference type="Pfam" id="PF13911">
    <property type="entry name" value="AhpC-TSA_2"/>
    <property type="match status" value="1"/>
</dbReference>
<dbReference type="HOGENOM" id="CLU_1974675_0_0_1"/>
<reference evidence="1" key="2">
    <citation type="submission" date="2024-10" db="UniProtKB">
        <authorList>
            <consortium name="EnsemblProtists"/>
        </authorList>
    </citation>
    <scope>IDENTIFICATION</scope>
</reference>
<dbReference type="AlphaFoldDB" id="A0A0D3KZN1"/>
<proteinExistence type="predicted"/>
<dbReference type="GeneID" id="17263718"/>
<dbReference type="STRING" id="2903.R1FZL6"/>
<protein>
    <recommendedName>
        <fullName evidence="3">Peroxiredoxin-like 2 activated in M-CSF stimulated monocytes</fullName>
    </recommendedName>
</protein>
<dbReference type="EnsemblProtists" id="EOD41216">
    <property type="protein sequence ID" value="EOD41216"/>
    <property type="gene ID" value="EMIHUDRAFT_351232"/>
</dbReference>
<dbReference type="RefSeq" id="XP_005793645.1">
    <property type="nucleotide sequence ID" value="XM_005793588.1"/>
</dbReference>
<dbReference type="OMA" id="PFKARRE"/>